<dbReference type="OrthoDB" id="5541797at2759"/>
<gene>
    <name evidence="2" type="ORF">BG011_007152</name>
</gene>
<keyword evidence="3" id="KW-1185">Reference proteome</keyword>
<dbReference type="Proteomes" id="UP000726737">
    <property type="component" value="Unassembled WGS sequence"/>
</dbReference>
<comment type="caution">
    <text evidence="2">The sequence shown here is derived from an EMBL/GenBank/DDBJ whole genome shotgun (WGS) entry which is preliminary data.</text>
</comment>
<evidence type="ECO:0008006" key="4">
    <source>
        <dbReference type="Google" id="ProtNLM"/>
    </source>
</evidence>
<name>A0A9P6U8X4_9FUNG</name>
<dbReference type="EMBL" id="JAAAJA010000054">
    <property type="protein sequence ID" value="KAG0264262.1"/>
    <property type="molecule type" value="Genomic_DNA"/>
</dbReference>
<organism evidence="2 3">
    <name type="scientific">Mortierella polycephala</name>
    <dbReference type="NCBI Taxonomy" id="41804"/>
    <lineage>
        <taxon>Eukaryota</taxon>
        <taxon>Fungi</taxon>
        <taxon>Fungi incertae sedis</taxon>
        <taxon>Mucoromycota</taxon>
        <taxon>Mortierellomycotina</taxon>
        <taxon>Mortierellomycetes</taxon>
        <taxon>Mortierellales</taxon>
        <taxon>Mortierellaceae</taxon>
        <taxon>Mortierella</taxon>
    </lineage>
</organism>
<feature type="region of interest" description="Disordered" evidence="1">
    <location>
        <begin position="1"/>
        <end position="55"/>
    </location>
</feature>
<sequence>MSRTTGNNGDRNNSNNVNSGGSSSSPPGTFVTGTKWDLPDRTHAPSSPTTLTPAVSTLSTSWDTLKDQISKDQISGGLSADNESKLAFQANLKKLQAISQVTKKKQPYSPYLLISGLPSTTMPDDIKRMATTKGSIVEIIYHRSQFMDFQNRVTVVFRAATDAVDFIVQKYGKFLGGHKLQMNLLDPHNSKDKRMIPPYLASQPFSGHQVLVSGFPTTARPDHLRTEFRRFNLLDTTEAAIIPVPSRRMSTSSQYLIRLSSRSEAYRFVRTYHNTFYNILEFRKRCPLHATVIY</sequence>
<evidence type="ECO:0000256" key="1">
    <source>
        <dbReference type="SAM" id="MobiDB-lite"/>
    </source>
</evidence>
<reference evidence="2" key="1">
    <citation type="journal article" date="2020" name="Fungal Divers.">
        <title>Resolving the Mortierellaceae phylogeny through synthesis of multi-gene phylogenetics and phylogenomics.</title>
        <authorList>
            <person name="Vandepol N."/>
            <person name="Liber J."/>
            <person name="Desiro A."/>
            <person name="Na H."/>
            <person name="Kennedy M."/>
            <person name="Barry K."/>
            <person name="Grigoriev I.V."/>
            <person name="Miller A.N."/>
            <person name="O'Donnell K."/>
            <person name="Stajich J.E."/>
            <person name="Bonito G."/>
        </authorList>
    </citation>
    <scope>NUCLEOTIDE SEQUENCE</scope>
    <source>
        <strain evidence="2">KOD948</strain>
    </source>
</reference>
<evidence type="ECO:0000313" key="2">
    <source>
        <dbReference type="EMBL" id="KAG0264262.1"/>
    </source>
</evidence>
<proteinExistence type="predicted"/>
<feature type="compositionally biased region" description="Polar residues" evidence="1">
    <location>
        <begin position="44"/>
        <end position="55"/>
    </location>
</feature>
<accession>A0A9P6U8X4</accession>
<dbReference type="InterPro" id="IPR035979">
    <property type="entry name" value="RBD_domain_sf"/>
</dbReference>
<dbReference type="AlphaFoldDB" id="A0A9P6U8X4"/>
<feature type="compositionally biased region" description="Low complexity" evidence="1">
    <location>
        <begin position="1"/>
        <end position="34"/>
    </location>
</feature>
<dbReference type="SUPFAM" id="SSF54928">
    <property type="entry name" value="RNA-binding domain, RBD"/>
    <property type="match status" value="1"/>
</dbReference>
<dbReference type="CDD" id="cd00590">
    <property type="entry name" value="RRM_SF"/>
    <property type="match status" value="1"/>
</dbReference>
<dbReference type="GO" id="GO:0003676">
    <property type="term" value="F:nucleic acid binding"/>
    <property type="evidence" value="ECO:0007669"/>
    <property type="project" value="InterPro"/>
</dbReference>
<protein>
    <recommendedName>
        <fullName evidence="4">RRM domain-containing protein</fullName>
    </recommendedName>
</protein>
<evidence type="ECO:0000313" key="3">
    <source>
        <dbReference type="Proteomes" id="UP000726737"/>
    </source>
</evidence>